<keyword evidence="2" id="KW-1133">Transmembrane helix</keyword>
<feature type="region of interest" description="Disordered" evidence="1">
    <location>
        <begin position="259"/>
        <end position="283"/>
    </location>
</feature>
<protein>
    <submittedName>
        <fullName evidence="3">Uncharacterized protein</fullName>
    </submittedName>
</protein>
<evidence type="ECO:0000256" key="1">
    <source>
        <dbReference type="SAM" id="MobiDB-lite"/>
    </source>
</evidence>
<dbReference type="Proteomes" id="UP000781932">
    <property type="component" value="Unassembled WGS sequence"/>
</dbReference>
<comment type="caution">
    <text evidence="3">The sequence shown here is derived from an EMBL/GenBank/DDBJ whole genome shotgun (WGS) entry which is preliminary data.</text>
</comment>
<evidence type="ECO:0000313" key="4">
    <source>
        <dbReference type="Proteomes" id="UP000781932"/>
    </source>
</evidence>
<sequence length="313" mass="32035">MPTATSTDQYAITNLGPLTTVFTPPASCVTAAPSGPNLWLAVRNAFGDDRVAANYKKECGVASQGDCFPSGSQIDEAYSSATAKGISVAGTIDYFSPASACPDSYTTAGVASRVNGSVVSSSGIFVPPAVTVRNGGNIVQNPPLNVLMQVLDEGETAVICCPQNWTVGINGGCYSEVPASVYGERTACLRVRDNDDYTEVTGSITYNNTIMTGRIFSYTASSQAFSTRTTTLTASALTESMYPVASRAAVTMIHKGSVEETGGASGSGTAAPTETAPSAAHGMRMTTSGGNVGILATVWTFAALAGVALALPL</sequence>
<dbReference type="EMBL" id="JAATWM020000011">
    <property type="protein sequence ID" value="KAF9878293.1"/>
    <property type="molecule type" value="Genomic_DNA"/>
</dbReference>
<gene>
    <name evidence="3" type="ORF">CkaCkLH20_04331</name>
</gene>
<accession>A0A9P6LLY6</accession>
<dbReference type="OrthoDB" id="5429716at2759"/>
<proteinExistence type="predicted"/>
<name>A0A9P6LLY6_9PEZI</name>
<keyword evidence="2" id="KW-0812">Transmembrane</keyword>
<feature type="compositionally biased region" description="Low complexity" evidence="1">
    <location>
        <begin position="259"/>
        <end position="280"/>
    </location>
</feature>
<dbReference type="GeneID" id="62160124"/>
<keyword evidence="2" id="KW-0472">Membrane</keyword>
<evidence type="ECO:0000256" key="2">
    <source>
        <dbReference type="SAM" id="Phobius"/>
    </source>
</evidence>
<keyword evidence="4" id="KW-1185">Reference proteome</keyword>
<evidence type="ECO:0000313" key="3">
    <source>
        <dbReference type="EMBL" id="KAF9878293.1"/>
    </source>
</evidence>
<dbReference type="RefSeq" id="XP_038747754.1">
    <property type="nucleotide sequence ID" value="XM_038887050.1"/>
</dbReference>
<reference evidence="3" key="1">
    <citation type="submission" date="2020-03" db="EMBL/GenBank/DDBJ databases">
        <authorList>
            <person name="He L."/>
        </authorList>
    </citation>
    <scope>NUCLEOTIDE SEQUENCE</scope>
    <source>
        <strain evidence="3">CkLH20</strain>
    </source>
</reference>
<dbReference type="AlphaFoldDB" id="A0A9P6LLY6"/>
<organism evidence="3 4">
    <name type="scientific">Colletotrichum karsti</name>
    <dbReference type="NCBI Taxonomy" id="1095194"/>
    <lineage>
        <taxon>Eukaryota</taxon>
        <taxon>Fungi</taxon>
        <taxon>Dikarya</taxon>
        <taxon>Ascomycota</taxon>
        <taxon>Pezizomycotina</taxon>
        <taxon>Sordariomycetes</taxon>
        <taxon>Hypocreomycetidae</taxon>
        <taxon>Glomerellales</taxon>
        <taxon>Glomerellaceae</taxon>
        <taxon>Colletotrichum</taxon>
        <taxon>Colletotrichum boninense species complex</taxon>
    </lineage>
</organism>
<feature type="transmembrane region" description="Helical" evidence="2">
    <location>
        <begin position="292"/>
        <end position="311"/>
    </location>
</feature>
<reference evidence="3" key="2">
    <citation type="submission" date="2020-11" db="EMBL/GenBank/DDBJ databases">
        <title>Whole genome sequencing of Colletotrichum sp.</title>
        <authorList>
            <person name="Li H."/>
        </authorList>
    </citation>
    <scope>NUCLEOTIDE SEQUENCE</scope>
    <source>
        <strain evidence="3">CkLH20</strain>
    </source>
</reference>